<dbReference type="SUPFAM" id="SSF56796">
    <property type="entry name" value="Dehydroquinate synthase-like"/>
    <property type="match status" value="1"/>
</dbReference>
<dbReference type="InterPro" id="IPR032837">
    <property type="entry name" value="G1PDH"/>
</dbReference>
<dbReference type="Gene3D" id="1.20.1090.10">
    <property type="entry name" value="Dehydroquinate synthase-like - alpha domain"/>
    <property type="match status" value="1"/>
</dbReference>
<evidence type="ECO:0000256" key="5">
    <source>
        <dbReference type="ARBA" id="ARBA00023002"/>
    </source>
</evidence>
<keyword evidence="11" id="KW-1185">Reference proteome</keyword>
<keyword evidence="6" id="KW-0520">NAD</keyword>
<keyword evidence="8" id="KW-0594">Phospholipid biosynthesis</keyword>
<dbReference type="EMBL" id="SLUN01000024">
    <property type="protein sequence ID" value="TCL62543.1"/>
    <property type="molecule type" value="Genomic_DNA"/>
</dbReference>
<comment type="caution">
    <text evidence="10">The sequence shown here is derived from an EMBL/GenBank/DDBJ whole genome shotgun (WGS) entry which is preliminary data.</text>
</comment>
<dbReference type="Pfam" id="PF13685">
    <property type="entry name" value="Fe-ADH_2"/>
    <property type="match status" value="1"/>
</dbReference>
<dbReference type="PANTHER" id="PTHR43616:SF5">
    <property type="entry name" value="GLYCEROL DEHYDROGENASE 1"/>
    <property type="match status" value="1"/>
</dbReference>
<evidence type="ECO:0000256" key="2">
    <source>
        <dbReference type="ARBA" id="ARBA00022516"/>
    </source>
</evidence>
<dbReference type="Proteomes" id="UP000295008">
    <property type="component" value="Unassembled WGS sequence"/>
</dbReference>
<evidence type="ECO:0000313" key="11">
    <source>
        <dbReference type="Proteomes" id="UP000295008"/>
    </source>
</evidence>
<protein>
    <submittedName>
        <fullName evidence="10">Glycerol-1-phosphate dehydrogenase [NAD(P)+]</fullName>
    </submittedName>
</protein>
<accession>A0A4R1R9Y7</accession>
<dbReference type="GO" id="GO:0046872">
    <property type="term" value="F:metal ion binding"/>
    <property type="evidence" value="ECO:0007669"/>
    <property type="project" value="UniProtKB-KW"/>
</dbReference>
<evidence type="ECO:0000256" key="1">
    <source>
        <dbReference type="ARBA" id="ARBA00022490"/>
    </source>
</evidence>
<reference evidence="10 11" key="1">
    <citation type="submission" date="2019-03" db="EMBL/GenBank/DDBJ databases">
        <title>Genomic Encyclopedia of Type Strains, Phase IV (KMG-IV): sequencing the most valuable type-strain genomes for metagenomic binning, comparative biology and taxonomic classification.</title>
        <authorList>
            <person name="Goeker M."/>
        </authorList>
    </citation>
    <scope>NUCLEOTIDE SEQUENCE [LARGE SCALE GENOMIC DNA]</scope>
    <source>
        <strain evidence="10 11">LX-B</strain>
    </source>
</reference>
<keyword evidence="4" id="KW-0521">NADP</keyword>
<organism evidence="10 11">
    <name type="scientific">Hydrogenispora ethanolica</name>
    <dbReference type="NCBI Taxonomy" id="1082276"/>
    <lineage>
        <taxon>Bacteria</taxon>
        <taxon>Bacillati</taxon>
        <taxon>Bacillota</taxon>
        <taxon>Hydrogenispora</taxon>
    </lineage>
</organism>
<dbReference type="CDD" id="cd08175">
    <property type="entry name" value="G1PDH"/>
    <property type="match status" value="1"/>
</dbReference>
<evidence type="ECO:0000256" key="7">
    <source>
        <dbReference type="ARBA" id="ARBA00023098"/>
    </source>
</evidence>
<dbReference type="GO" id="GO:0008654">
    <property type="term" value="P:phospholipid biosynthetic process"/>
    <property type="evidence" value="ECO:0007669"/>
    <property type="project" value="UniProtKB-KW"/>
</dbReference>
<evidence type="ECO:0000256" key="9">
    <source>
        <dbReference type="ARBA" id="ARBA00023264"/>
    </source>
</evidence>
<keyword evidence="7" id="KW-0443">Lipid metabolism</keyword>
<evidence type="ECO:0000256" key="3">
    <source>
        <dbReference type="ARBA" id="ARBA00022723"/>
    </source>
</evidence>
<keyword evidence="3" id="KW-0479">Metal-binding</keyword>
<gene>
    <name evidence="10" type="ORF">EDC14_10249</name>
</gene>
<evidence type="ECO:0000256" key="4">
    <source>
        <dbReference type="ARBA" id="ARBA00022857"/>
    </source>
</evidence>
<dbReference type="AlphaFoldDB" id="A0A4R1R9Y7"/>
<dbReference type="InterPro" id="IPR016205">
    <property type="entry name" value="Glycerol_DH"/>
</dbReference>
<evidence type="ECO:0000256" key="6">
    <source>
        <dbReference type="ARBA" id="ARBA00023027"/>
    </source>
</evidence>
<keyword evidence="9" id="KW-1208">Phospholipid metabolism</keyword>
<keyword evidence="1" id="KW-0963">Cytoplasm</keyword>
<name>A0A4R1R9Y7_HYDET</name>
<keyword evidence="5" id="KW-0560">Oxidoreductase</keyword>
<sequence length="416" mass="45921">MERGALQQLSGCRERLGFGKKALLIADRNTMDLAGREAERILREDGCEVRVCLFDTDQKIIPNEQSLIKVLTEFDAATDFMVAAGSGTLNDLARYISSKVGRGYISLLTAPSMDGYTSVVAPLVINGFKKPWPATYPTAVYADPAILRNAPLAMIAAGFGDLIGKVIGRADWVLSKIINGEYYCQQAVDLVQKTVDECIAGAGRFITRDEAAIASLTRGLIDAGIAMLWVGNSRPASGSEHLLAQFWEMKSIMRGEFKHFHGDEVAVGTVLMSKLYAKLFTLDLSRVDLERAADRLSNRGRWEAMVKDVYGPLAGEVFKENEPRSFARQDVLAGIERAVNTAEEWRSAIQAFMLSPEYLTEMLRKVGAPYRPEDLDLDKARTREGVLASQASRMRYTILETADQLGCLEELADEIC</sequence>
<evidence type="ECO:0000313" key="10">
    <source>
        <dbReference type="EMBL" id="TCL62543.1"/>
    </source>
</evidence>
<evidence type="ECO:0000256" key="8">
    <source>
        <dbReference type="ARBA" id="ARBA00023209"/>
    </source>
</evidence>
<dbReference type="PANTHER" id="PTHR43616">
    <property type="entry name" value="GLYCEROL DEHYDROGENASE"/>
    <property type="match status" value="1"/>
</dbReference>
<proteinExistence type="predicted"/>
<keyword evidence="2" id="KW-0444">Lipid biosynthesis</keyword>
<dbReference type="GO" id="GO:0016614">
    <property type="term" value="F:oxidoreductase activity, acting on CH-OH group of donors"/>
    <property type="evidence" value="ECO:0007669"/>
    <property type="project" value="InterPro"/>
</dbReference>
<dbReference type="Gene3D" id="3.40.50.1970">
    <property type="match status" value="1"/>
</dbReference>